<accession>A0A8B8GQJ4</accession>
<gene>
    <name evidence="3" type="primary">LOC112694177</name>
</gene>
<evidence type="ECO:0000313" key="2">
    <source>
        <dbReference type="Proteomes" id="UP000694846"/>
    </source>
</evidence>
<reference evidence="3" key="1">
    <citation type="submission" date="2025-08" db="UniProtKB">
        <authorList>
            <consortium name="RefSeq"/>
        </authorList>
    </citation>
    <scope>IDENTIFICATION</scope>
    <source>
        <tissue evidence="3">Whole body</tissue>
    </source>
</reference>
<dbReference type="OrthoDB" id="6615233at2759"/>
<dbReference type="PANTHER" id="PTHR45749:SF33">
    <property type="entry name" value="ZINC FINGER MYM-TYPE PROTEIN 1"/>
    <property type="match status" value="1"/>
</dbReference>
<organism evidence="2 3">
    <name type="scientific">Sipha flava</name>
    <name type="common">yellow sugarcane aphid</name>
    <dbReference type="NCBI Taxonomy" id="143950"/>
    <lineage>
        <taxon>Eukaryota</taxon>
        <taxon>Metazoa</taxon>
        <taxon>Ecdysozoa</taxon>
        <taxon>Arthropoda</taxon>
        <taxon>Hexapoda</taxon>
        <taxon>Insecta</taxon>
        <taxon>Pterygota</taxon>
        <taxon>Neoptera</taxon>
        <taxon>Paraneoptera</taxon>
        <taxon>Hemiptera</taxon>
        <taxon>Sternorrhyncha</taxon>
        <taxon>Aphidomorpha</taxon>
        <taxon>Aphidoidea</taxon>
        <taxon>Aphididae</taxon>
        <taxon>Sipha</taxon>
    </lineage>
</organism>
<dbReference type="AlphaFoldDB" id="A0A8B8GQJ4"/>
<dbReference type="GeneID" id="112694177"/>
<dbReference type="Proteomes" id="UP000694846">
    <property type="component" value="Unplaced"/>
</dbReference>
<dbReference type="PANTHER" id="PTHR45749">
    <property type="match status" value="1"/>
</dbReference>
<dbReference type="RefSeq" id="XP_025425353.1">
    <property type="nucleotide sequence ID" value="XM_025569568.1"/>
</dbReference>
<name>A0A8B8GQJ4_9HEMI</name>
<feature type="region of interest" description="Disordered" evidence="1">
    <location>
        <begin position="1"/>
        <end position="25"/>
    </location>
</feature>
<evidence type="ECO:0000256" key="1">
    <source>
        <dbReference type="SAM" id="MobiDB-lite"/>
    </source>
</evidence>
<evidence type="ECO:0000313" key="3">
    <source>
        <dbReference type="RefSeq" id="XP_025425353.1"/>
    </source>
</evidence>
<sequence>MSKRPGSYFRNKKKQKEAEAQKQAAQWEKSKSKWFNVKNEIDSLEDGASENQKINESIQIEIDSGCSQIERTSNTNELSFQGIPVETVELDENILVDHDLSHGIVKKQSFVDEEINVLKPPEIIFNNPQSWPTINDKLRCILVQHGPDRGKMEHKPFKNHWFYKKLPNGESVERSWMMYSQPNDAIFCFCCLLFGNQFTALSDPKRGFPCWKKMERLKEHEDSQDHIKHFFKWKMLENKVMKGRGIDDSLQKEIKSEQEKWRHVLKIILDVLLYCVNNNLALRGNYEEIGNPAAGHFLNLISLISKSDGEQMSQIIRYVHISNGKVCIEESFLGFILSHEKTGKGLASEVLTQLSDDNLNIQNCRGQAYDNGANMAGKYKGVQSKIMEKNSLATFVPCTAHSLNLAGVNAASSNVQMKNFFGKIQQLFNFFFGFTFSLKRIEIIETHT</sequence>
<proteinExistence type="predicted"/>
<keyword evidence="2" id="KW-1185">Reference proteome</keyword>
<protein>
    <submittedName>
        <fullName evidence="3">Zinc finger MYM-type protein 5-like</fullName>
    </submittedName>
</protein>